<dbReference type="SUPFAM" id="SSF53335">
    <property type="entry name" value="S-adenosyl-L-methionine-dependent methyltransferases"/>
    <property type="match status" value="1"/>
</dbReference>
<dbReference type="EMBL" id="FNTI01000001">
    <property type="protein sequence ID" value="SED10855.1"/>
    <property type="molecule type" value="Genomic_DNA"/>
</dbReference>
<dbReference type="InterPro" id="IPR050602">
    <property type="entry name" value="Malonyl-ACP_OMT"/>
</dbReference>
<dbReference type="InterPro" id="IPR013216">
    <property type="entry name" value="Methyltransf_11"/>
</dbReference>
<reference evidence="5 6" key="1">
    <citation type="submission" date="2016-10" db="EMBL/GenBank/DDBJ databases">
        <authorList>
            <person name="de Groot N.N."/>
        </authorList>
    </citation>
    <scope>NUCLEOTIDE SEQUENCE [LARGE SCALE GENOMIC DNA]</scope>
    <source>
        <strain evidence="5 6">GAS522</strain>
    </source>
</reference>
<feature type="domain" description="Methyltransferase type 11" evidence="4">
    <location>
        <begin position="84"/>
        <end position="127"/>
    </location>
</feature>
<organism evidence="5 6">
    <name type="scientific">Bradyrhizobium lablabi</name>
    <dbReference type="NCBI Taxonomy" id="722472"/>
    <lineage>
        <taxon>Bacteria</taxon>
        <taxon>Pseudomonadati</taxon>
        <taxon>Pseudomonadota</taxon>
        <taxon>Alphaproteobacteria</taxon>
        <taxon>Hyphomicrobiales</taxon>
        <taxon>Nitrobacteraceae</taxon>
        <taxon>Bradyrhizobium</taxon>
    </lineage>
</organism>
<evidence type="ECO:0000313" key="6">
    <source>
        <dbReference type="Proteomes" id="UP000183208"/>
    </source>
</evidence>
<dbReference type="Pfam" id="PF08241">
    <property type="entry name" value="Methyltransf_11"/>
    <property type="match status" value="1"/>
</dbReference>
<feature type="region of interest" description="Disordered" evidence="3">
    <location>
        <begin position="256"/>
        <end position="280"/>
    </location>
</feature>
<dbReference type="PANTHER" id="PTHR13090">
    <property type="entry name" value="ARGININE-HYDROXYLASE NDUFAF5, MITOCHONDRIAL"/>
    <property type="match status" value="1"/>
</dbReference>
<dbReference type="InterPro" id="IPR029063">
    <property type="entry name" value="SAM-dependent_MTases_sf"/>
</dbReference>
<dbReference type="GO" id="GO:0008757">
    <property type="term" value="F:S-adenosylmethionine-dependent methyltransferase activity"/>
    <property type="evidence" value="ECO:0007669"/>
    <property type="project" value="InterPro"/>
</dbReference>
<dbReference type="GO" id="GO:0032259">
    <property type="term" value="P:methylation"/>
    <property type="evidence" value="ECO:0007669"/>
    <property type="project" value="UniProtKB-KW"/>
</dbReference>
<dbReference type="OrthoDB" id="9793723at2"/>
<dbReference type="Gene3D" id="3.40.50.150">
    <property type="entry name" value="Vaccinia Virus protein VP39"/>
    <property type="match status" value="1"/>
</dbReference>
<evidence type="ECO:0000256" key="1">
    <source>
        <dbReference type="ARBA" id="ARBA00022603"/>
    </source>
</evidence>
<name>A0A1M6YGJ1_9BRAD</name>
<evidence type="ECO:0000256" key="3">
    <source>
        <dbReference type="SAM" id="MobiDB-lite"/>
    </source>
</evidence>
<proteinExistence type="predicted"/>
<gene>
    <name evidence="5" type="ORF">SAMN05444171_3156</name>
</gene>
<accession>A0A1M6YGJ1</accession>
<evidence type="ECO:0000259" key="4">
    <source>
        <dbReference type="Pfam" id="PF08241"/>
    </source>
</evidence>
<evidence type="ECO:0000256" key="2">
    <source>
        <dbReference type="ARBA" id="ARBA00022679"/>
    </source>
</evidence>
<dbReference type="PANTHER" id="PTHR13090:SF1">
    <property type="entry name" value="ARGININE-HYDROXYLASE NDUFAF5, MITOCHONDRIAL"/>
    <property type="match status" value="1"/>
</dbReference>
<keyword evidence="2 5" id="KW-0808">Transferase</keyword>
<keyword evidence="1 5" id="KW-0489">Methyltransferase</keyword>
<sequence>MASDPNTAPHLFDRALLRARMDRARRAGPVAFLLDRVVEDMADRLQAVTRGFSDVAEIGSPGELLPWPLADRFASITRVDLDESETLPLEPESLDLALSALALQFVNDLPGVLTQIRRALRPDGLLLAAMVGGDTLTELRQSFAAAEAECEGGVSPRVAPFADLRDIGGLLQRAGLALPVTDVDRVVVRYDSAFALMADLRRMGATNILIERRRIPTRRATMLRMAQIYAERFADPDGRIRATFDIIWLSGWAPHDSQPKPLRPGSAKSSLEAAVKRAPK</sequence>
<protein>
    <submittedName>
        <fullName evidence="5">Methyltransferase domain-containing protein</fullName>
    </submittedName>
</protein>
<evidence type="ECO:0000313" key="5">
    <source>
        <dbReference type="EMBL" id="SED10855.1"/>
    </source>
</evidence>
<dbReference type="RefSeq" id="WP_074820443.1">
    <property type="nucleotide sequence ID" value="NZ_FNTI01000001.1"/>
</dbReference>
<dbReference type="AlphaFoldDB" id="A0A1M6YGJ1"/>
<dbReference type="Proteomes" id="UP000183208">
    <property type="component" value="Unassembled WGS sequence"/>
</dbReference>